<evidence type="ECO:0000313" key="3">
    <source>
        <dbReference type="Proteomes" id="UP000217209"/>
    </source>
</evidence>
<dbReference type="SMART" id="SM00347">
    <property type="entry name" value="HTH_MARR"/>
    <property type="match status" value="1"/>
</dbReference>
<dbReference type="RefSeq" id="WP_095659746.1">
    <property type="nucleotide sequence ID" value="NZ_CP019688.1"/>
</dbReference>
<name>A0A1Q2HVW2_9CORY</name>
<reference evidence="2 3" key="1">
    <citation type="submission" date="2016-12" db="EMBL/GenBank/DDBJ databases">
        <authorList>
            <person name="Song W.-J."/>
            <person name="Kurnit D.M."/>
        </authorList>
    </citation>
    <scope>NUCLEOTIDE SEQUENCE [LARGE SCALE GENOMIC DNA]</scope>
    <source>
        <strain evidence="2 3">DSM 30827</strain>
    </source>
</reference>
<dbReference type="SUPFAM" id="SSF46785">
    <property type="entry name" value="Winged helix' DNA-binding domain"/>
    <property type="match status" value="1"/>
</dbReference>
<dbReference type="InterPro" id="IPR000835">
    <property type="entry name" value="HTH_MarR-typ"/>
</dbReference>
<dbReference type="InterPro" id="IPR036388">
    <property type="entry name" value="WH-like_DNA-bd_sf"/>
</dbReference>
<accession>A0A1Q2HVW2</accession>
<evidence type="ECO:0000259" key="1">
    <source>
        <dbReference type="PROSITE" id="PS50995"/>
    </source>
</evidence>
<dbReference type="OrthoDB" id="8635520at2"/>
<dbReference type="GO" id="GO:0003700">
    <property type="term" value="F:DNA-binding transcription factor activity"/>
    <property type="evidence" value="ECO:0007669"/>
    <property type="project" value="InterPro"/>
</dbReference>
<protein>
    <submittedName>
        <fullName evidence="2">MarR family protein</fullName>
    </submittedName>
</protein>
<organism evidence="2 3">
    <name type="scientific">Corynebacterium glaucum</name>
    <dbReference type="NCBI Taxonomy" id="187491"/>
    <lineage>
        <taxon>Bacteria</taxon>
        <taxon>Bacillati</taxon>
        <taxon>Actinomycetota</taxon>
        <taxon>Actinomycetes</taxon>
        <taxon>Mycobacteriales</taxon>
        <taxon>Corynebacteriaceae</taxon>
        <taxon>Corynebacterium</taxon>
    </lineage>
</organism>
<proteinExistence type="predicted"/>
<dbReference type="GO" id="GO:0006950">
    <property type="term" value="P:response to stress"/>
    <property type="evidence" value="ECO:0007669"/>
    <property type="project" value="TreeGrafter"/>
</dbReference>
<dbReference type="EMBL" id="CP019688">
    <property type="protein sequence ID" value="AQQ14996.1"/>
    <property type="molecule type" value="Genomic_DNA"/>
</dbReference>
<dbReference type="InterPro" id="IPR039422">
    <property type="entry name" value="MarR/SlyA-like"/>
</dbReference>
<sequence length="164" mass="18595">MSSPTRWLNDDEQHLWRLLLSSQWKLSRAIEESVQQTSNLSYSEFGVLVELSEAENRTLRLRDLCMHLEWDRSRASHQVTRMEKRGLVTKEPSPGDGRGVLVTLTDEGFSRLEAAVPEHVEVVRRMVFDHMKPSSAPVLEEFFSGIIAVREASAQSEVADADGD</sequence>
<dbReference type="PANTHER" id="PTHR33164:SF99">
    <property type="entry name" value="MARR FAMILY REGULATORY PROTEIN"/>
    <property type="match status" value="1"/>
</dbReference>
<keyword evidence="3" id="KW-1185">Reference proteome</keyword>
<dbReference type="Proteomes" id="UP000217209">
    <property type="component" value="Chromosome"/>
</dbReference>
<dbReference type="PROSITE" id="PS50995">
    <property type="entry name" value="HTH_MARR_2"/>
    <property type="match status" value="1"/>
</dbReference>
<feature type="domain" description="HTH marR-type" evidence="1">
    <location>
        <begin position="12"/>
        <end position="148"/>
    </location>
</feature>
<dbReference type="PANTHER" id="PTHR33164">
    <property type="entry name" value="TRANSCRIPTIONAL REGULATOR, MARR FAMILY"/>
    <property type="match status" value="1"/>
</dbReference>
<dbReference type="InterPro" id="IPR036390">
    <property type="entry name" value="WH_DNA-bd_sf"/>
</dbReference>
<evidence type="ECO:0000313" key="2">
    <source>
        <dbReference type="EMBL" id="AQQ14996.1"/>
    </source>
</evidence>
<dbReference type="Pfam" id="PF12802">
    <property type="entry name" value="MarR_2"/>
    <property type="match status" value="1"/>
</dbReference>
<dbReference type="KEGG" id="cgv:CGLAU_05110"/>
<dbReference type="AlphaFoldDB" id="A0A1Q2HVW2"/>
<gene>
    <name evidence="2" type="ORF">CGLAU_05110</name>
</gene>
<dbReference type="Gene3D" id="1.10.10.10">
    <property type="entry name" value="Winged helix-like DNA-binding domain superfamily/Winged helix DNA-binding domain"/>
    <property type="match status" value="1"/>
</dbReference>